<sequence length="145" mass="15899">MVGRDMERRTRRRRNDDGFGTVVCGGGDNRSQVRVPFDFRHLRSSSVPVQVSSSSGRRQATPADISSSLGSALFSIQFRLMVRFNKTAAGQTRSRVQSTAASLVNCWSTVGPSGSTRDLNKCGKKYKLVTLVFHPLNLIHSPTIG</sequence>
<name>A0A251TFU9_HELAN</name>
<evidence type="ECO:0000313" key="2">
    <source>
        <dbReference type="EMBL" id="OTG10015.1"/>
    </source>
</evidence>
<dbReference type="Proteomes" id="UP000215914">
    <property type="component" value="Chromosome 10"/>
</dbReference>
<dbReference type="InParanoid" id="A0A251TFU9"/>
<keyword evidence="3" id="KW-1185">Reference proteome</keyword>
<organism evidence="2 3">
    <name type="scientific">Helianthus annuus</name>
    <name type="common">Common sunflower</name>
    <dbReference type="NCBI Taxonomy" id="4232"/>
    <lineage>
        <taxon>Eukaryota</taxon>
        <taxon>Viridiplantae</taxon>
        <taxon>Streptophyta</taxon>
        <taxon>Embryophyta</taxon>
        <taxon>Tracheophyta</taxon>
        <taxon>Spermatophyta</taxon>
        <taxon>Magnoliopsida</taxon>
        <taxon>eudicotyledons</taxon>
        <taxon>Gunneridae</taxon>
        <taxon>Pentapetalae</taxon>
        <taxon>asterids</taxon>
        <taxon>campanulids</taxon>
        <taxon>Asterales</taxon>
        <taxon>Asteraceae</taxon>
        <taxon>Asteroideae</taxon>
        <taxon>Heliantheae alliance</taxon>
        <taxon>Heliantheae</taxon>
        <taxon>Helianthus</taxon>
    </lineage>
</organism>
<evidence type="ECO:0000313" key="3">
    <source>
        <dbReference type="Proteomes" id="UP000215914"/>
    </source>
</evidence>
<evidence type="ECO:0000256" key="1">
    <source>
        <dbReference type="SAM" id="MobiDB-lite"/>
    </source>
</evidence>
<proteinExistence type="predicted"/>
<dbReference type="EMBL" id="CM007899">
    <property type="protein sequence ID" value="OTG10015.1"/>
    <property type="molecule type" value="Genomic_DNA"/>
</dbReference>
<gene>
    <name evidence="2" type="ORF">HannXRQ_Chr10g0282881</name>
</gene>
<feature type="region of interest" description="Disordered" evidence="1">
    <location>
        <begin position="1"/>
        <end position="25"/>
    </location>
</feature>
<reference evidence="3" key="1">
    <citation type="journal article" date="2017" name="Nature">
        <title>The sunflower genome provides insights into oil metabolism, flowering and Asterid evolution.</title>
        <authorList>
            <person name="Badouin H."/>
            <person name="Gouzy J."/>
            <person name="Grassa C.J."/>
            <person name="Murat F."/>
            <person name="Staton S.E."/>
            <person name="Cottret L."/>
            <person name="Lelandais-Briere C."/>
            <person name="Owens G.L."/>
            <person name="Carrere S."/>
            <person name="Mayjonade B."/>
            <person name="Legrand L."/>
            <person name="Gill N."/>
            <person name="Kane N.C."/>
            <person name="Bowers J.E."/>
            <person name="Hubner S."/>
            <person name="Bellec A."/>
            <person name="Berard A."/>
            <person name="Berges H."/>
            <person name="Blanchet N."/>
            <person name="Boniface M.C."/>
            <person name="Brunel D."/>
            <person name="Catrice O."/>
            <person name="Chaidir N."/>
            <person name="Claudel C."/>
            <person name="Donnadieu C."/>
            <person name="Faraut T."/>
            <person name="Fievet G."/>
            <person name="Helmstetter N."/>
            <person name="King M."/>
            <person name="Knapp S.J."/>
            <person name="Lai Z."/>
            <person name="Le Paslier M.C."/>
            <person name="Lippi Y."/>
            <person name="Lorenzon L."/>
            <person name="Mandel J.R."/>
            <person name="Marage G."/>
            <person name="Marchand G."/>
            <person name="Marquand E."/>
            <person name="Bret-Mestries E."/>
            <person name="Morien E."/>
            <person name="Nambeesan S."/>
            <person name="Nguyen T."/>
            <person name="Pegot-Espagnet P."/>
            <person name="Pouilly N."/>
            <person name="Raftis F."/>
            <person name="Sallet E."/>
            <person name="Schiex T."/>
            <person name="Thomas J."/>
            <person name="Vandecasteele C."/>
            <person name="Vares D."/>
            <person name="Vear F."/>
            <person name="Vautrin S."/>
            <person name="Crespi M."/>
            <person name="Mangin B."/>
            <person name="Burke J.M."/>
            <person name="Salse J."/>
            <person name="Munos S."/>
            <person name="Vincourt P."/>
            <person name="Rieseberg L.H."/>
            <person name="Langlade N.B."/>
        </authorList>
    </citation>
    <scope>NUCLEOTIDE SEQUENCE [LARGE SCALE GENOMIC DNA]</scope>
    <source>
        <strain evidence="3">cv. SF193</strain>
    </source>
</reference>
<accession>A0A251TFU9</accession>
<dbReference type="AlphaFoldDB" id="A0A251TFU9"/>
<protein>
    <submittedName>
        <fullName evidence="2">Uncharacterized protein</fullName>
    </submittedName>
</protein>